<dbReference type="AlphaFoldDB" id="K1T1G1"/>
<organism evidence="2">
    <name type="scientific">human gut metagenome</name>
    <dbReference type="NCBI Taxonomy" id="408170"/>
    <lineage>
        <taxon>unclassified sequences</taxon>
        <taxon>metagenomes</taxon>
        <taxon>organismal metagenomes</taxon>
    </lineage>
</organism>
<dbReference type="PANTHER" id="PTHR38450">
    <property type="entry name" value="STAGE V SPORULATION PROTEIN AC-RELATED"/>
    <property type="match status" value="1"/>
</dbReference>
<feature type="non-terminal residue" evidence="2">
    <location>
        <position position="118"/>
    </location>
</feature>
<dbReference type="InterPro" id="IPR005562">
    <property type="entry name" value="SpoVA"/>
</dbReference>
<dbReference type="Pfam" id="PF03862">
    <property type="entry name" value="SpoVAC_SpoVAEB"/>
    <property type="match status" value="1"/>
</dbReference>
<comment type="caution">
    <text evidence="2">The sequence shown here is derived from an EMBL/GenBank/DDBJ whole genome shotgun (WGS) entry which is preliminary data.</text>
</comment>
<name>K1T1G1_9ZZZZ</name>
<protein>
    <submittedName>
        <fullName evidence="2">Stage V sporulation protein AC</fullName>
    </submittedName>
</protein>
<proteinExistence type="predicted"/>
<keyword evidence="1" id="KW-0812">Transmembrane</keyword>
<feature type="transmembrane region" description="Helical" evidence="1">
    <location>
        <begin position="39"/>
        <end position="58"/>
    </location>
</feature>
<dbReference type="PANTHER" id="PTHR38450:SF1">
    <property type="entry name" value="STAGE V SPORULATION PROTEIN AC"/>
    <property type="match status" value="1"/>
</dbReference>
<evidence type="ECO:0000256" key="1">
    <source>
        <dbReference type="SAM" id="Phobius"/>
    </source>
</evidence>
<feature type="transmembrane region" description="Helical" evidence="1">
    <location>
        <begin position="96"/>
        <end position="117"/>
    </location>
</feature>
<keyword evidence="1" id="KW-1133">Transmembrane helix</keyword>
<accession>K1T1G1</accession>
<feature type="transmembrane region" description="Helical" evidence="1">
    <location>
        <begin position="70"/>
        <end position="90"/>
    </location>
</feature>
<gene>
    <name evidence="2" type="ORF">OBE_12639</name>
</gene>
<dbReference type="EMBL" id="AJWZ01008716">
    <property type="protein sequence ID" value="EKC53336.1"/>
    <property type="molecule type" value="Genomic_DNA"/>
</dbReference>
<reference evidence="2" key="1">
    <citation type="journal article" date="2013" name="Environ. Microbiol.">
        <title>Microbiota from the distal guts of lean and obese adolescents exhibit partial functional redundancy besides clear differences in community structure.</title>
        <authorList>
            <person name="Ferrer M."/>
            <person name="Ruiz A."/>
            <person name="Lanza F."/>
            <person name="Haange S.B."/>
            <person name="Oberbach A."/>
            <person name="Till H."/>
            <person name="Bargiela R."/>
            <person name="Campoy C."/>
            <person name="Segura M.T."/>
            <person name="Richter M."/>
            <person name="von Bergen M."/>
            <person name="Seifert J."/>
            <person name="Suarez A."/>
        </authorList>
    </citation>
    <scope>NUCLEOTIDE SEQUENCE</scope>
</reference>
<keyword evidence="1" id="KW-0472">Membrane</keyword>
<sequence>MHDINSESGTKADIEKRNESYNAYVKNVTPKGSCVAKCFKAFIVGGCICVAGQIILNVCKWMKVPDTDAASYTTLILVFLSVILTGLNIYPSITTFGGAGSLVPITGFANSVAAPAIE</sequence>
<evidence type="ECO:0000313" key="2">
    <source>
        <dbReference type="EMBL" id="EKC53336.1"/>
    </source>
</evidence>